<name>A0A926DN57_9FIRM</name>
<protein>
    <submittedName>
        <fullName evidence="2">Uncharacterized protein</fullName>
    </submittedName>
</protein>
<evidence type="ECO:0000313" key="2">
    <source>
        <dbReference type="EMBL" id="MBC8542065.1"/>
    </source>
</evidence>
<evidence type="ECO:0000313" key="3">
    <source>
        <dbReference type="Proteomes" id="UP000657006"/>
    </source>
</evidence>
<keyword evidence="3" id="KW-1185">Reference proteome</keyword>
<feature type="chain" id="PRO_5037839696" evidence="1">
    <location>
        <begin position="28"/>
        <end position="137"/>
    </location>
</feature>
<dbReference type="RefSeq" id="WP_177720304.1">
    <property type="nucleotide sequence ID" value="NZ_JACRSQ010000001.1"/>
</dbReference>
<comment type="caution">
    <text evidence="2">The sequence shown here is derived from an EMBL/GenBank/DDBJ whole genome shotgun (WGS) entry which is preliminary data.</text>
</comment>
<organism evidence="2 3">
    <name type="scientific">Bianquea renquensis</name>
    <dbReference type="NCBI Taxonomy" id="2763661"/>
    <lineage>
        <taxon>Bacteria</taxon>
        <taxon>Bacillati</taxon>
        <taxon>Bacillota</taxon>
        <taxon>Clostridia</taxon>
        <taxon>Eubacteriales</taxon>
        <taxon>Bianqueaceae</taxon>
        <taxon>Bianquea</taxon>
    </lineage>
</organism>
<dbReference type="Proteomes" id="UP000657006">
    <property type="component" value="Unassembled WGS sequence"/>
</dbReference>
<evidence type="ECO:0000256" key="1">
    <source>
        <dbReference type="SAM" id="SignalP"/>
    </source>
</evidence>
<accession>A0A926DN57</accession>
<feature type="signal peptide" evidence="1">
    <location>
        <begin position="1"/>
        <end position="27"/>
    </location>
</feature>
<dbReference type="EMBL" id="JACRSQ010000001">
    <property type="protein sequence ID" value="MBC8542065.1"/>
    <property type="molecule type" value="Genomic_DNA"/>
</dbReference>
<keyword evidence="1" id="KW-0732">Signal</keyword>
<proteinExistence type="predicted"/>
<dbReference type="AlphaFoldDB" id="A0A926DN57"/>
<sequence>MKKIKKVVSLMLLTFIVASVVAVPVMAATDPPYSYGWLMPAEFKGSARSTALMEKTSAYTTPYVNPSINTLPTAYYLSPARLSTINATDEITLNAPGKRNFTWRSGYGGVGQSYCLTAYPNMNGDWDEYTIRGTWSH</sequence>
<reference evidence="2" key="1">
    <citation type="submission" date="2020-08" db="EMBL/GenBank/DDBJ databases">
        <title>Genome public.</title>
        <authorList>
            <person name="Liu C."/>
            <person name="Sun Q."/>
        </authorList>
    </citation>
    <scope>NUCLEOTIDE SEQUENCE</scope>
    <source>
        <strain evidence="2">NSJ-32</strain>
    </source>
</reference>
<gene>
    <name evidence="2" type="ORF">H8730_00675</name>
</gene>